<dbReference type="EMBL" id="QDAG01000006">
    <property type="protein sequence ID" value="KAE8128102.1"/>
    <property type="molecule type" value="Genomic_DNA"/>
</dbReference>
<evidence type="ECO:0000256" key="4">
    <source>
        <dbReference type="ARBA" id="ARBA00022475"/>
    </source>
</evidence>
<proteinExistence type="inferred from homology"/>
<sequence length="1037" mass="104832">MNSVSYIAVYETTQTRLHAARLYRRSMMTNKNSAESRSIVDTMPLNTTALGATASKTTSISAECHTANEETGAASSTGGRMRRVFGFIAICLAMFVVMLDTTITNIALPDIMDSFRSTLNDASWISTVYVLGVSVLIIPMARIADQFGRKKVLTVGFVLFGAGSALCGAAGSLPFLIAMRALQSIGGAIVLPLAVPMGLAMFGMKRMQAISGVVGATTAVAAAGGPAIGGLLIQWFGWRSIFYVNVPFVLLAVVLCILCVDESYDDTASKRVDVLGMAFLAATLFLLTFALLKGKDYGWGSATIITMFAGSAICLAAFIVTELHVSAPMMEFSLFRELTFTASTISYFIGGFAIVCPALILNFFLQNVLGYTVLHAALITMWMSATVVIAMPLGNVVASKVGDARAVNLLGLLLLSLGCFLMARIGVDTSKTVMIADMVVFGFGLGLSAQSIITAVKHLPIEKSGMASGIVNSMRQIGTCLGIAILVTLLDANITTAHSAIESTALQTVSQSSLAPSVKSVASKDIRTLLVDGTDSGAGSGGGASATSSTDKLKRDLTGSINALQSTPTPEDAPLRTLYHGSQALGSSASKLAGGQDKLAAGSSTLANGISGLATGSVTLSGKLNQAADGSAKLSSGIDAYTAGVASAALGAATLNAKSGEALNSLASGASTLDAGAQQLLAQMSAGSATNGAAGSSATSGASNGSNAIAGSASGTTIRDGADALASGASQLSQRMAEYTNASVAMYYTMISANPNSAQLLKAYTAQLTALQTSCTKTATKAVASNCEQQIPMLSNLVALYTAGTSSGVTNESDFVKALQSQASASGQGNIVAAGSSITAATAELSKGADSLSSQFQPDGKFSQGIAALAQGAQTLDAGAAQARDQLHGGIGQLSNGLDRLNQSGSALQSASSSLSAGLTTLAQGSSTLGAGLASAQQGSSSLAEGSKTAARGGQALAEGTGKLTSGIGKVDQGKTLSAVFDSISDTKNNEISHAFGKVFTVAGIVLGLTSIIGIFTDRKAAESPESAGAASASTSN</sequence>
<dbReference type="PRINTS" id="PR01036">
    <property type="entry name" value="TCRTETB"/>
</dbReference>
<feature type="transmembrane region" description="Helical" evidence="8">
    <location>
        <begin position="345"/>
        <end position="365"/>
    </location>
</feature>
<evidence type="ECO:0000313" key="10">
    <source>
        <dbReference type="EMBL" id="KAE8128102.1"/>
    </source>
</evidence>
<reference evidence="10 11" key="1">
    <citation type="submission" date="2018-04" db="EMBL/GenBank/DDBJ databases">
        <authorList>
            <person name="Eckel V.P."/>
            <person name="Vogel R.F."/>
        </authorList>
    </citation>
    <scope>NUCLEOTIDE SEQUENCE [LARGE SCALE GENOMIC DNA]</scope>
    <source>
        <strain evidence="11">TMW 2.1764</strain>
    </source>
</reference>
<dbReference type="Pfam" id="PF07690">
    <property type="entry name" value="MFS_1"/>
    <property type="match status" value="1"/>
</dbReference>
<feature type="transmembrane region" description="Helical" evidence="8">
    <location>
        <begin position="123"/>
        <end position="141"/>
    </location>
</feature>
<feature type="transmembrane region" description="Helical" evidence="8">
    <location>
        <begin position="209"/>
        <end position="235"/>
    </location>
</feature>
<gene>
    <name evidence="10" type="ORF">DDE84_06905</name>
</gene>
<keyword evidence="3" id="KW-0813">Transport</keyword>
<dbReference type="Proteomes" id="UP000325415">
    <property type="component" value="Unassembled WGS sequence"/>
</dbReference>
<dbReference type="CDD" id="cd17321">
    <property type="entry name" value="MFS_MMR_MDR_like"/>
    <property type="match status" value="1"/>
</dbReference>
<dbReference type="InterPro" id="IPR036259">
    <property type="entry name" value="MFS_trans_sf"/>
</dbReference>
<feature type="domain" description="Major facilitator superfamily (MFS) profile" evidence="9">
    <location>
        <begin position="86"/>
        <end position="519"/>
    </location>
</feature>
<protein>
    <submittedName>
        <fullName evidence="10">MFS transporter</fullName>
    </submittedName>
</protein>
<keyword evidence="6 8" id="KW-1133">Transmembrane helix</keyword>
<dbReference type="Gene3D" id="1.20.1720.10">
    <property type="entry name" value="Multidrug resistance protein D"/>
    <property type="match status" value="1"/>
</dbReference>
<dbReference type="PANTHER" id="PTHR42718">
    <property type="entry name" value="MAJOR FACILITATOR SUPERFAMILY MULTIDRUG TRANSPORTER MFSC"/>
    <property type="match status" value="1"/>
</dbReference>
<dbReference type="GO" id="GO:0022857">
    <property type="term" value="F:transmembrane transporter activity"/>
    <property type="evidence" value="ECO:0007669"/>
    <property type="project" value="InterPro"/>
</dbReference>
<keyword evidence="5 8" id="KW-0812">Transmembrane</keyword>
<name>A0A5N6S4B3_9BIFI</name>
<keyword evidence="7 8" id="KW-0472">Membrane</keyword>
<comment type="subcellular location">
    <subcellularLocation>
        <location evidence="1">Cell membrane</location>
        <topology evidence="1">Multi-pass membrane protein</topology>
    </subcellularLocation>
</comment>
<keyword evidence="4" id="KW-1003">Cell membrane</keyword>
<feature type="transmembrane region" description="Helical" evidence="8">
    <location>
        <begin position="241"/>
        <end position="260"/>
    </location>
</feature>
<evidence type="ECO:0000256" key="5">
    <source>
        <dbReference type="ARBA" id="ARBA00022692"/>
    </source>
</evidence>
<feature type="transmembrane region" description="Helical" evidence="8">
    <location>
        <begin position="181"/>
        <end position="202"/>
    </location>
</feature>
<dbReference type="NCBIfam" id="TIGR00711">
    <property type="entry name" value="efflux_EmrB"/>
    <property type="match status" value="1"/>
</dbReference>
<evidence type="ECO:0000259" key="9">
    <source>
        <dbReference type="PROSITE" id="PS50850"/>
    </source>
</evidence>
<comment type="similarity">
    <text evidence="2">Belongs to the major facilitator superfamily. EmrB family.</text>
</comment>
<evidence type="ECO:0000256" key="1">
    <source>
        <dbReference type="ARBA" id="ARBA00004651"/>
    </source>
</evidence>
<dbReference type="AlphaFoldDB" id="A0A5N6S4B3"/>
<dbReference type="InterPro" id="IPR011701">
    <property type="entry name" value="MFS"/>
</dbReference>
<dbReference type="GO" id="GO:0005886">
    <property type="term" value="C:plasma membrane"/>
    <property type="evidence" value="ECO:0007669"/>
    <property type="project" value="UniProtKB-SubCell"/>
</dbReference>
<accession>A0A5N6S4B3</accession>
<dbReference type="PROSITE" id="PS00216">
    <property type="entry name" value="SUGAR_TRANSPORT_1"/>
    <property type="match status" value="1"/>
</dbReference>
<comment type="caution">
    <text evidence="10">The sequence shown here is derived from an EMBL/GenBank/DDBJ whole genome shotgun (WGS) entry which is preliminary data.</text>
</comment>
<feature type="transmembrane region" description="Helical" evidence="8">
    <location>
        <begin position="371"/>
        <end position="394"/>
    </location>
</feature>
<evidence type="ECO:0000256" key="3">
    <source>
        <dbReference type="ARBA" id="ARBA00022448"/>
    </source>
</evidence>
<dbReference type="Gene3D" id="1.20.1250.20">
    <property type="entry name" value="MFS general substrate transporter like domains"/>
    <property type="match status" value="1"/>
</dbReference>
<dbReference type="PROSITE" id="PS50850">
    <property type="entry name" value="MFS"/>
    <property type="match status" value="1"/>
</dbReference>
<dbReference type="InterPro" id="IPR004638">
    <property type="entry name" value="EmrB-like"/>
</dbReference>
<feature type="transmembrane region" description="Helical" evidence="8">
    <location>
        <begin position="272"/>
        <end position="292"/>
    </location>
</feature>
<evidence type="ECO:0000313" key="11">
    <source>
        <dbReference type="Proteomes" id="UP000325415"/>
    </source>
</evidence>
<feature type="transmembrane region" description="Helical" evidence="8">
    <location>
        <begin position="153"/>
        <end position="175"/>
    </location>
</feature>
<dbReference type="SUPFAM" id="SSF103473">
    <property type="entry name" value="MFS general substrate transporter"/>
    <property type="match status" value="1"/>
</dbReference>
<evidence type="ECO:0000256" key="2">
    <source>
        <dbReference type="ARBA" id="ARBA00008537"/>
    </source>
</evidence>
<evidence type="ECO:0000256" key="8">
    <source>
        <dbReference type="SAM" id="Phobius"/>
    </source>
</evidence>
<keyword evidence="11" id="KW-1185">Reference proteome</keyword>
<evidence type="ECO:0000256" key="7">
    <source>
        <dbReference type="ARBA" id="ARBA00023136"/>
    </source>
</evidence>
<feature type="transmembrane region" description="Helical" evidence="8">
    <location>
        <begin position="406"/>
        <end position="427"/>
    </location>
</feature>
<feature type="transmembrane region" description="Helical" evidence="8">
    <location>
        <begin position="84"/>
        <end position="103"/>
    </location>
</feature>
<dbReference type="InterPro" id="IPR005829">
    <property type="entry name" value="Sugar_transporter_CS"/>
</dbReference>
<feature type="transmembrane region" description="Helical" evidence="8">
    <location>
        <begin position="304"/>
        <end position="325"/>
    </location>
</feature>
<dbReference type="PANTHER" id="PTHR42718:SF9">
    <property type="entry name" value="MAJOR FACILITATOR SUPERFAMILY MULTIDRUG TRANSPORTER MFSC"/>
    <property type="match status" value="1"/>
</dbReference>
<evidence type="ECO:0000256" key="6">
    <source>
        <dbReference type="ARBA" id="ARBA00022989"/>
    </source>
</evidence>
<organism evidence="10 11">
    <name type="scientific">Bifidobacterium tibiigranuli</name>
    <dbReference type="NCBI Taxonomy" id="2172043"/>
    <lineage>
        <taxon>Bacteria</taxon>
        <taxon>Bacillati</taxon>
        <taxon>Actinomycetota</taxon>
        <taxon>Actinomycetes</taxon>
        <taxon>Bifidobacteriales</taxon>
        <taxon>Bifidobacteriaceae</taxon>
        <taxon>Bifidobacterium</taxon>
    </lineage>
</organism>
<dbReference type="InterPro" id="IPR020846">
    <property type="entry name" value="MFS_dom"/>
</dbReference>